<gene>
    <name evidence="2" type="ORF">FYJ85_03570</name>
</gene>
<dbReference type="AlphaFoldDB" id="A0A844FZ00"/>
<dbReference type="Gene3D" id="3.30.700.10">
    <property type="entry name" value="Glycoprotein, Type 4 Pilin"/>
    <property type="match status" value="1"/>
</dbReference>
<reference evidence="2 3" key="1">
    <citation type="submission" date="2019-08" db="EMBL/GenBank/DDBJ databases">
        <title>In-depth cultivation of the pig gut microbiome towards novel bacterial diversity and tailored functional studies.</title>
        <authorList>
            <person name="Wylensek D."/>
            <person name="Hitch T.C.A."/>
            <person name="Clavel T."/>
        </authorList>
    </citation>
    <scope>NUCLEOTIDE SEQUENCE [LARGE SCALE GENOMIC DNA]</scope>
    <source>
        <strain evidence="2 3">BBE-744-WT-12</strain>
    </source>
</reference>
<sequence>MRSKSFTLIELLVVIAIIAILASMLLPALSKARSRAQSTGCVNNLKQIGTGITFYCNGEWFPPRKGATDAAQSTPDSWDEFVVSALGGDGAHSNRWNLVAKYLTCPTDKYDLVGSKKTRVSYAFNAGSQSDGKVPYAYDGSGRTLAANQAFRLDRVKPYQSNIKTYSTGFVLLADRIVPHTDPDHDANQYSGGQSVPYWGFKAEYGHGDGSRNALFFGMHVKRIDVSYFAPGNMDPLFGSIAHWGLW</sequence>
<proteinExistence type="predicted"/>
<evidence type="ECO:0000313" key="3">
    <source>
        <dbReference type="Proteomes" id="UP000435649"/>
    </source>
</evidence>
<dbReference type="PANTHER" id="PTHR30093">
    <property type="entry name" value="GENERAL SECRETION PATHWAY PROTEIN G"/>
    <property type="match status" value="1"/>
</dbReference>
<feature type="transmembrane region" description="Helical" evidence="1">
    <location>
        <begin position="6"/>
        <end position="29"/>
    </location>
</feature>
<keyword evidence="1" id="KW-0472">Membrane</keyword>
<dbReference type="SUPFAM" id="SSF54523">
    <property type="entry name" value="Pili subunits"/>
    <property type="match status" value="1"/>
</dbReference>
<dbReference type="NCBIfam" id="TIGR02532">
    <property type="entry name" value="IV_pilin_GFxxxE"/>
    <property type="match status" value="1"/>
</dbReference>
<keyword evidence="1" id="KW-0812">Transmembrane</keyword>
<dbReference type="Pfam" id="PF07963">
    <property type="entry name" value="N_methyl"/>
    <property type="match status" value="1"/>
</dbReference>
<dbReference type="PANTHER" id="PTHR30093:SF2">
    <property type="entry name" value="TYPE II SECRETION SYSTEM PROTEIN H"/>
    <property type="match status" value="1"/>
</dbReference>
<comment type="caution">
    <text evidence="2">The sequence shown here is derived from an EMBL/GenBank/DDBJ whole genome shotgun (WGS) entry which is preliminary data.</text>
</comment>
<dbReference type="RefSeq" id="WP_106054767.1">
    <property type="nucleotide sequence ID" value="NZ_VUNS01000002.1"/>
</dbReference>
<protein>
    <submittedName>
        <fullName evidence="2">Prepilin-type N-terminal cleavage/methylation domain-containing protein</fullName>
    </submittedName>
</protein>
<accession>A0A844FZ00</accession>
<dbReference type="InterPro" id="IPR012902">
    <property type="entry name" value="N_methyl_site"/>
</dbReference>
<name>A0A844FZ00_9BACT</name>
<evidence type="ECO:0000256" key="1">
    <source>
        <dbReference type="SAM" id="Phobius"/>
    </source>
</evidence>
<dbReference type="InterPro" id="IPR045584">
    <property type="entry name" value="Pilin-like"/>
</dbReference>
<evidence type="ECO:0000313" key="2">
    <source>
        <dbReference type="EMBL" id="MST96123.1"/>
    </source>
</evidence>
<dbReference type="EMBL" id="VUNS01000002">
    <property type="protein sequence ID" value="MST96123.1"/>
    <property type="molecule type" value="Genomic_DNA"/>
</dbReference>
<dbReference type="Proteomes" id="UP000435649">
    <property type="component" value="Unassembled WGS sequence"/>
</dbReference>
<keyword evidence="1" id="KW-1133">Transmembrane helix</keyword>
<keyword evidence="3" id="KW-1185">Reference proteome</keyword>
<organism evidence="2 3">
    <name type="scientific">Victivallis lenta</name>
    <dbReference type="NCBI Taxonomy" id="2606640"/>
    <lineage>
        <taxon>Bacteria</taxon>
        <taxon>Pseudomonadati</taxon>
        <taxon>Lentisphaerota</taxon>
        <taxon>Lentisphaeria</taxon>
        <taxon>Victivallales</taxon>
        <taxon>Victivallaceae</taxon>
        <taxon>Victivallis</taxon>
    </lineage>
</organism>